<evidence type="ECO:0000256" key="3">
    <source>
        <dbReference type="ARBA" id="ARBA00022630"/>
    </source>
</evidence>
<organism evidence="7 8">
    <name type="scientific">[Clostridium] aminophilum</name>
    <dbReference type="NCBI Taxonomy" id="1526"/>
    <lineage>
        <taxon>Bacteria</taxon>
        <taxon>Bacillati</taxon>
        <taxon>Bacillota</taxon>
        <taxon>Clostridia</taxon>
        <taxon>Lachnospirales</taxon>
        <taxon>Lachnospiraceae</taxon>
    </lineage>
</organism>
<dbReference type="Pfam" id="PF03275">
    <property type="entry name" value="GLF"/>
    <property type="match status" value="1"/>
</dbReference>
<reference evidence="7 8" key="1">
    <citation type="submission" date="2016-10" db="EMBL/GenBank/DDBJ databases">
        <authorList>
            <person name="de Groot N.N."/>
        </authorList>
    </citation>
    <scope>NUCLEOTIDE SEQUENCE [LARGE SCALE GENOMIC DNA]</scope>
    <source>
        <strain evidence="7 8">F</strain>
    </source>
</reference>
<dbReference type="SUPFAM" id="SSF54373">
    <property type="entry name" value="FAD-linked reductases, C-terminal domain"/>
    <property type="match status" value="1"/>
</dbReference>
<sequence>MKYDYLIVGAGLYGAVFAQEAKKAGKRVLVIDRRPNIAGNVYTEDVEGIHVHKYGAHIFHTNNREVWDYVTKFAEFNRFTNSPVANYRGELYSLPFNMYTFNKMWGVVTPEEAREKIEEQKREYIAEKQTERGFSVDSEFVPENLEEQAISLIGTDIYEKLIKGYTEKQWGRPCTELPAFIIKRLPVRLTFDNNYFNALYQGIPVGGYTRMVANMLEGVEVRLGEDYLKNKEEFDAMADRVVYTGAIDAYFDYALGALEYRSVRFETELLDIPNFQGNAAVNYTDRETPWTRIIEHKWFEFGKDGQGNDLPKTVISREFSSEWKPGDEPYYPVNDAKNGALYEEYRKMASDEKKIIFGGRLGEYKYYDMDAVIAAALAKCREELA</sequence>
<dbReference type="Proteomes" id="UP000214760">
    <property type="component" value="Unassembled WGS sequence"/>
</dbReference>
<keyword evidence="4" id="KW-0274">FAD</keyword>
<dbReference type="NCBIfam" id="TIGR00031">
    <property type="entry name" value="UDP-GALP_mutase"/>
    <property type="match status" value="1"/>
</dbReference>
<dbReference type="GO" id="GO:0008767">
    <property type="term" value="F:UDP-galactopyranose mutase activity"/>
    <property type="evidence" value="ECO:0007669"/>
    <property type="project" value="InterPro"/>
</dbReference>
<evidence type="ECO:0000259" key="6">
    <source>
        <dbReference type="Pfam" id="PF03275"/>
    </source>
</evidence>
<comment type="similarity">
    <text evidence="2">Belongs to the UDP-galactopyranose/dTDP-fucopyranose mutase family.</text>
</comment>
<dbReference type="RefSeq" id="WP_031474997.1">
    <property type="nucleotide sequence ID" value="NZ_FOZC01000005.1"/>
</dbReference>
<gene>
    <name evidence="7" type="ORF">SAMN02910262_01214</name>
</gene>
<dbReference type="Gene3D" id="3.40.50.720">
    <property type="entry name" value="NAD(P)-binding Rossmann-like Domain"/>
    <property type="match status" value="3"/>
</dbReference>
<protein>
    <submittedName>
        <fullName evidence="7">UDP-galactopyranose mutase</fullName>
    </submittedName>
</protein>
<evidence type="ECO:0000256" key="1">
    <source>
        <dbReference type="ARBA" id="ARBA00001974"/>
    </source>
</evidence>
<keyword evidence="5" id="KW-0413">Isomerase</keyword>
<dbReference type="PANTHER" id="PTHR21197:SF0">
    <property type="entry name" value="UDP-GALACTOPYRANOSE MUTASE"/>
    <property type="match status" value="1"/>
</dbReference>
<dbReference type="SUPFAM" id="SSF51971">
    <property type="entry name" value="Nucleotide-binding domain"/>
    <property type="match status" value="1"/>
</dbReference>
<accession>A0A1I6J5C0</accession>
<dbReference type="Pfam" id="PF13450">
    <property type="entry name" value="NAD_binding_8"/>
    <property type="match status" value="1"/>
</dbReference>
<evidence type="ECO:0000256" key="2">
    <source>
        <dbReference type="ARBA" id="ARBA00009321"/>
    </source>
</evidence>
<dbReference type="InterPro" id="IPR015899">
    <property type="entry name" value="UDP-GalPyranose_mutase_C"/>
</dbReference>
<evidence type="ECO:0000256" key="4">
    <source>
        <dbReference type="ARBA" id="ARBA00022827"/>
    </source>
</evidence>
<evidence type="ECO:0000313" key="7">
    <source>
        <dbReference type="EMBL" id="SFR74156.1"/>
    </source>
</evidence>
<dbReference type="GO" id="GO:0050660">
    <property type="term" value="F:flavin adenine dinucleotide binding"/>
    <property type="evidence" value="ECO:0007669"/>
    <property type="project" value="TreeGrafter"/>
</dbReference>
<keyword evidence="3" id="KW-0285">Flavoprotein</keyword>
<dbReference type="GO" id="GO:0005829">
    <property type="term" value="C:cytosol"/>
    <property type="evidence" value="ECO:0007669"/>
    <property type="project" value="TreeGrafter"/>
</dbReference>
<proteinExistence type="inferred from homology"/>
<dbReference type="AlphaFoldDB" id="A0A1I6J5C0"/>
<comment type="cofactor">
    <cofactor evidence="1">
        <name>FAD</name>
        <dbReference type="ChEBI" id="CHEBI:57692"/>
    </cofactor>
</comment>
<dbReference type="InterPro" id="IPR004379">
    <property type="entry name" value="UDP-GALP_mutase"/>
</dbReference>
<feature type="domain" description="UDP-galactopyranose mutase C-terminal" evidence="6">
    <location>
        <begin position="160"/>
        <end position="366"/>
    </location>
</feature>
<dbReference type="EMBL" id="FOZC01000005">
    <property type="protein sequence ID" value="SFR74156.1"/>
    <property type="molecule type" value="Genomic_DNA"/>
</dbReference>
<dbReference type="PANTHER" id="PTHR21197">
    <property type="entry name" value="UDP-GALACTOPYRANOSE MUTASE"/>
    <property type="match status" value="1"/>
</dbReference>
<evidence type="ECO:0000313" key="8">
    <source>
        <dbReference type="Proteomes" id="UP000214760"/>
    </source>
</evidence>
<evidence type="ECO:0000256" key="5">
    <source>
        <dbReference type="ARBA" id="ARBA00023235"/>
    </source>
</evidence>
<name>A0A1I6J5C0_9FIRM</name>